<sequence length="94" mass="10266">MVHVGFRRGPRTAEPLAGKPDHISDNGRAVPNFRQTAISGSSGRIRTARPRAKVCARQKILFFRKSLTLCPLPALPRGHSHAPKSTTTLQPADM</sequence>
<evidence type="ECO:0000313" key="2">
    <source>
        <dbReference type="EMBL" id="BAN27150.1"/>
    </source>
</evidence>
<evidence type="ECO:0000313" key="3">
    <source>
        <dbReference type="Proteomes" id="UP000013966"/>
    </source>
</evidence>
<accession>R4WZJ0</accession>
<dbReference type="KEGG" id="buo:BRPE64_DCDS02140"/>
<dbReference type="EMBL" id="AP013061">
    <property type="protein sequence ID" value="BAN27150.1"/>
    <property type="molecule type" value="Genomic_DNA"/>
</dbReference>
<keyword evidence="2" id="KW-0614">Plasmid</keyword>
<name>R4WZJ0_9BURK</name>
<feature type="compositionally biased region" description="Polar residues" evidence="1">
    <location>
        <begin position="83"/>
        <end position="94"/>
    </location>
</feature>
<dbReference type="HOGENOM" id="CLU_2380656_0_0_4"/>
<feature type="region of interest" description="Disordered" evidence="1">
    <location>
        <begin position="73"/>
        <end position="94"/>
    </location>
</feature>
<gene>
    <name evidence="2" type="ORF">BRPE64_DCDS02140</name>
</gene>
<feature type="compositionally biased region" description="Basic residues" evidence="1">
    <location>
        <begin position="1"/>
        <end position="10"/>
    </location>
</feature>
<dbReference type="AlphaFoldDB" id="R4WZJ0"/>
<proteinExistence type="predicted"/>
<dbReference type="PATRIC" id="fig|758793.3.peg.5365"/>
<geneLocation type="plasmid" evidence="2 3">
    <name>p1</name>
</geneLocation>
<keyword evidence="3" id="KW-1185">Reference proteome</keyword>
<feature type="region of interest" description="Disordered" evidence="1">
    <location>
        <begin position="1"/>
        <end position="48"/>
    </location>
</feature>
<protein>
    <submittedName>
        <fullName evidence="2">Uncharacterized protein</fullName>
    </submittedName>
</protein>
<reference evidence="2 3" key="2">
    <citation type="journal article" date="2018" name="Int. J. Syst. Evol. Microbiol.">
        <title>Burkholderia insecticola sp. nov., a gut symbiotic bacterium of the bean bug Riptortus pedestris.</title>
        <authorList>
            <person name="Takeshita K."/>
            <person name="Tamaki H."/>
            <person name="Ohbayashi T."/>
            <person name="Meng X.-Y."/>
            <person name="Sone T."/>
            <person name="Mitani Y."/>
            <person name="Peeters C."/>
            <person name="Kikuchi Y."/>
            <person name="Vandamme P."/>
        </authorList>
    </citation>
    <scope>NUCLEOTIDE SEQUENCE [LARGE SCALE GENOMIC DNA]</scope>
    <source>
        <strain evidence="2">RPE64</strain>
        <plasmid evidence="2 3">p1</plasmid>
    </source>
</reference>
<evidence type="ECO:0000256" key="1">
    <source>
        <dbReference type="SAM" id="MobiDB-lite"/>
    </source>
</evidence>
<reference evidence="2 3" key="1">
    <citation type="journal article" date="2013" name="Genome Announc.">
        <title>Complete Genome Sequence of Burkholderia sp. Strain RPE64, Bacterial Symbiont of the Bean Bug Riptortus pedestris.</title>
        <authorList>
            <person name="Shibata T.F."/>
            <person name="Maeda T."/>
            <person name="Nikoh N."/>
            <person name="Yamaguchi K."/>
            <person name="Oshima K."/>
            <person name="Hattori M."/>
            <person name="Nishiyama T."/>
            <person name="Hasebe M."/>
            <person name="Fukatsu T."/>
            <person name="Kikuchi Y."/>
            <person name="Shigenobu S."/>
        </authorList>
    </citation>
    <scope>NUCLEOTIDE SEQUENCE [LARGE SCALE GENOMIC DNA]</scope>
    <source>
        <plasmid evidence="2 3">p1</plasmid>
    </source>
</reference>
<feature type="compositionally biased region" description="Polar residues" evidence="1">
    <location>
        <begin position="33"/>
        <end position="44"/>
    </location>
</feature>
<dbReference type="Proteomes" id="UP000013966">
    <property type="component" value="Plasmid p1"/>
</dbReference>
<organism evidence="2 3">
    <name type="scientific">Caballeronia insecticola</name>
    <dbReference type="NCBI Taxonomy" id="758793"/>
    <lineage>
        <taxon>Bacteria</taxon>
        <taxon>Pseudomonadati</taxon>
        <taxon>Pseudomonadota</taxon>
        <taxon>Betaproteobacteria</taxon>
        <taxon>Burkholderiales</taxon>
        <taxon>Burkholderiaceae</taxon>
        <taxon>Caballeronia</taxon>
    </lineage>
</organism>